<dbReference type="InterPro" id="IPR008271">
    <property type="entry name" value="Ser/Thr_kinase_AS"/>
</dbReference>
<reference evidence="5" key="1">
    <citation type="submission" date="2016-04" db="UniProtKB">
        <authorList>
            <consortium name="WormBaseParasite"/>
        </authorList>
    </citation>
    <scope>IDENTIFICATION</scope>
</reference>
<dbReference type="OrthoDB" id="2687620at2759"/>
<dbReference type="WBParaSite" id="ACOC_0000680501-mRNA-1">
    <property type="protein sequence ID" value="ACOC_0000680501-mRNA-1"/>
    <property type="gene ID" value="ACOC_0000680501"/>
</dbReference>
<evidence type="ECO:0000313" key="3">
    <source>
        <dbReference type="EMBL" id="VDM58391.1"/>
    </source>
</evidence>
<dbReference type="PROSITE" id="PS00108">
    <property type="entry name" value="PROTEIN_KINASE_ST"/>
    <property type="match status" value="1"/>
</dbReference>
<evidence type="ECO:0000256" key="1">
    <source>
        <dbReference type="ARBA" id="ARBA00012513"/>
    </source>
</evidence>
<dbReference type="EMBL" id="UYYA01003979">
    <property type="protein sequence ID" value="VDM58391.1"/>
    <property type="molecule type" value="Genomic_DNA"/>
</dbReference>
<dbReference type="SMART" id="SM00220">
    <property type="entry name" value="S_TKc"/>
    <property type="match status" value="1"/>
</dbReference>
<dbReference type="GO" id="GO:0004674">
    <property type="term" value="F:protein serine/threonine kinase activity"/>
    <property type="evidence" value="ECO:0007669"/>
    <property type="project" value="UniProtKB-EC"/>
</dbReference>
<evidence type="ECO:0000313" key="5">
    <source>
        <dbReference type="WBParaSite" id="ACOC_0000680501-mRNA-1"/>
    </source>
</evidence>
<protein>
    <recommendedName>
        <fullName evidence="1">non-specific serine/threonine protein kinase</fullName>
        <ecNumber evidence="1">2.7.11.1</ecNumber>
    </recommendedName>
</protein>
<dbReference type="InterPro" id="IPR050235">
    <property type="entry name" value="CK1_Ser-Thr_kinase"/>
</dbReference>
<sequence length="290" mass="33313">MPPKTTRKKLHQLAVELPQNSILHDTTNKKQYCIGKQFASGGFGRIYTCKEVGLYSELAVKVEPFGNGPLFTEVNVFVRILKQDQIEEFLRRKKLIRVGVPQLISCGIHHHGGEKLRFLVMPKYAISLENIREKSPKLAAVDVWTIVRCMLESLEYIHEKNYTHADIKAANILLERPNDFSSCVLVDYGLARMSSSNEDRPLKQRAHNGTPLFTSCDAHRGCHPSYRGDLEILAYNIMYWLNGSLPWQAYESNLTEVHQLKETLLSDVPSSLKKHLKVWFRFIWLFSLSL</sequence>
<name>A0A158PHV2_ANGCS</name>
<accession>A0A158PHV2</accession>
<gene>
    <name evidence="3" type="ORF">ACOC_LOCUS6806</name>
</gene>
<dbReference type="SUPFAM" id="SSF56112">
    <property type="entry name" value="Protein kinase-like (PK-like)"/>
    <property type="match status" value="1"/>
</dbReference>
<dbReference type="GO" id="GO:0005524">
    <property type="term" value="F:ATP binding"/>
    <property type="evidence" value="ECO:0007669"/>
    <property type="project" value="InterPro"/>
</dbReference>
<keyword evidence="4" id="KW-1185">Reference proteome</keyword>
<dbReference type="OMA" id="CCKCIAY"/>
<dbReference type="Proteomes" id="UP000267027">
    <property type="component" value="Unassembled WGS sequence"/>
</dbReference>
<dbReference type="PANTHER" id="PTHR11909">
    <property type="entry name" value="CASEIN KINASE-RELATED"/>
    <property type="match status" value="1"/>
</dbReference>
<dbReference type="STRING" id="334426.A0A158PHV2"/>
<reference evidence="3 4" key="2">
    <citation type="submission" date="2018-11" db="EMBL/GenBank/DDBJ databases">
        <authorList>
            <consortium name="Pathogen Informatics"/>
        </authorList>
    </citation>
    <scope>NUCLEOTIDE SEQUENCE [LARGE SCALE GENOMIC DNA]</scope>
    <source>
        <strain evidence="3 4">Costa Rica</strain>
    </source>
</reference>
<dbReference type="InterPro" id="IPR011009">
    <property type="entry name" value="Kinase-like_dom_sf"/>
</dbReference>
<dbReference type="PROSITE" id="PS50011">
    <property type="entry name" value="PROTEIN_KINASE_DOM"/>
    <property type="match status" value="1"/>
</dbReference>
<evidence type="ECO:0000259" key="2">
    <source>
        <dbReference type="PROSITE" id="PS50011"/>
    </source>
</evidence>
<dbReference type="Pfam" id="PF00069">
    <property type="entry name" value="Pkinase"/>
    <property type="match status" value="1"/>
</dbReference>
<feature type="domain" description="Protein kinase" evidence="2">
    <location>
        <begin position="32"/>
        <end position="290"/>
    </location>
</feature>
<dbReference type="Gene3D" id="1.10.510.10">
    <property type="entry name" value="Transferase(Phosphotransferase) domain 1"/>
    <property type="match status" value="1"/>
</dbReference>
<organism evidence="5">
    <name type="scientific">Angiostrongylus costaricensis</name>
    <name type="common">Nematode worm</name>
    <dbReference type="NCBI Taxonomy" id="334426"/>
    <lineage>
        <taxon>Eukaryota</taxon>
        <taxon>Metazoa</taxon>
        <taxon>Ecdysozoa</taxon>
        <taxon>Nematoda</taxon>
        <taxon>Chromadorea</taxon>
        <taxon>Rhabditida</taxon>
        <taxon>Rhabditina</taxon>
        <taxon>Rhabditomorpha</taxon>
        <taxon>Strongyloidea</taxon>
        <taxon>Metastrongylidae</taxon>
        <taxon>Angiostrongylus</taxon>
    </lineage>
</organism>
<dbReference type="AlphaFoldDB" id="A0A158PHV2"/>
<dbReference type="EC" id="2.7.11.1" evidence="1"/>
<proteinExistence type="predicted"/>
<dbReference type="InterPro" id="IPR000719">
    <property type="entry name" value="Prot_kinase_dom"/>
</dbReference>
<evidence type="ECO:0000313" key="4">
    <source>
        <dbReference type="Proteomes" id="UP000267027"/>
    </source>
</evidence>